<comment type="caution">
    <text evidence="2">The sequence shown here is derived from an EMBL/GenBank/DDBJ whole genome shotgun (WGS) entry which is preliminary data.</text>
</comment>
<evidence type="ECO:0000313" key="2">
    <source>
        <dbReference type="EMBL" id="KGE88777.1"/>
    </source>
</evidence>
<dbReference type="Pfam" id="PF00027">
    <property type="entry name" value="cNMP_binding"/>
    <property type="match status" value="1"/>
</dbReference>
<keyword evidence="3" id="KW-1185">Reference proteome</keyword>
<dbReference type="RefSeq" id="WP_044217617.1">
    <property type="nucleotide sequence ID" value="NZ_JBKAGJ010000001.1"/>
</dbReference>
<dbReference type="Gene3D" id="2.60.120.10">
    <property type="entry name" value="Jelly Rolls"/>
    <property type="match status" value="1"/>
</dbReference>
<dbReference type="PROSITE" id="PS50042">
    <property type="entry name" value="CNMP_BINDING_3"/>
    <property type="match status" value="1"/>
</dbReference>
<dbReference type="Proteomes" id="UP000029736">
    <property type="component" value="Unassembled WGS sequence"/>
</dbReference>
<dbReference type="InterPro" id="IPR018490">
    <property type="entry name" value="cNMP-bd_dom_sf"/>
</dbReference>
<reference evidence="2 3" key="1">
    <citation type="journal article" date="2014" name="Int. J. Syst. Evol. Microbiol.">
        <title>Phaeodactylibacter xiamenensis gen. nov., sp. nov., a member of the family Saprospiraceae isolated from the marine alga Phaeodactylum tricornutum.</title>
        <authorList>
            <person name="Chen Z.Jr."/>
            <person name="Lei X."/>
            <person name="Lai Q."/>
            <person name="Li Y."/>
            <person name="Zhang B."/>
            <person name="Zhang J."/>
            <person name="Zhang H."/>
            <person name="Yang L."/>
            <person name="Zheng W."/>
            <person name="Tian Y."/>
            <person name="Yu Z."/>
            <person name="Xu H.Jr."/>
            <person name="Zheng T."/>
        </authorList>
    </citation>
    <scope>NUCLEOTIDE SEQUENCE [LARGE SCALE GENOMIC DNA]</scope>
    <source>
        <strain evidence="2 3">KD52</strain>
    </source>
</reference>
<dbReference type="STRING" id="1524460.IX84_06430"/>
<gene>
    <name evidence="2" type="ORF">IX84_06430</name>
</gene>
<sequence length="205" mass="24295">MLFKTYLQQVASLSEEEWEAASSVFIRDTYPKGAYYIREQQYCNKISFIEKGLFKLFYLHEGDEKIMMFFSEQQFVTDYFSYLTRTPSVRPIQAVEDSVVYSIFRDDLEALFNTSKSWERIGRLLSERSYIISVQRANRLLHDDPDTRFDALMREQPELLQRVPQYMIASYLNVKPETLSRIKRRRMGLDSIKPSVHDPIDPDLT</sequence>
<evidence type="ECO:0000313" key="3">
    <source>
        <dbReference type="Proteomes" id="UP000029736"/>
    </source>
</evidence>
<dbReference type="EMBL" id="JPOS01000016">
    <property type="protein sequence ID" value="KGE88777.1"/>
    <property type="molecule type" value="Genomic_DNA"/>
</dbReference>
<dbReference type="AlphaFoldDB" id="A0A098SCK9"/>
<protein>
    <recommendedName>
        <fullName evidence="1">Cyclic nucleotide-binding domain-containing protein</fullName>
    </recommendedName>
</protein>
<organism evidence="2 3">
    <name type="scientific">Phaeodactylibacter xiamenensis</name>
    <dbReference type="NCBI Taxonomy" id="1524460"/>
    <lineage>
        <taxon>Bacteria</taxon>
        <taxon>Pseudomonadati</taxon>
        <taxon>Bacteroidota</taxon>
        <taxon>Saprospiria</taxon>
        <taxon>Saprospirales</taxon>
        <taxon>Haliscomenobacteraceae</taxon>
        <taxon>Phaeodactylibacter</taxon>
    </lineage>
</organism>
<name>A0A098SCK9_9BACT</name>
<dbReference type="SUPFAM" id="SSF51206">
    <property type="entry name" value="cAMP-binding domain-like"/>
    <property type="match status" value="1"/>
</dbReference>
<evidence type="ECO:0000259" key="1">
    <source>
        <dbReference type="PROSITE" id="PS50042"/>
    </source>
</evidence>
<feature type="domain" description="Cyclic nucleotide-binding" evidence="1">
    <location>
        <begin position="9"/>
        <end position="112"/>
    </location>
</feature>
<dbReference type="InterPro" id="IPR014710">
    <property type="entry name" value="RmlC-like_jellyroll"/>
</dbReference>
<proteinExistence type="predicted"/>
<accession>A0A098SCK9</accession>
<dbReference type="InterPro" id="IPR000595">
    <property type="entry name" value="cNMP-bd_dom"/>
</dbReference>
<dbReference type="CDD" id="cd00038">
    <property type="entry name" value="CAP_ED"/>
    <property type="match status" value="1"/>
</dbReference>
<dbReference type="OrthoDB" id="792939at2"/>